<feature type="domain" description="Protein kinase" evidence="5">
    <location>
        <begin position="269"/>
        <end position="554"/>
    </location>
</feature>
<evidence type="ECO:0000259" key="5">
    <source>
        <dbReference type="PROSITE" id="PS50011"/>
    </source>
</evidence>
<dbReference type="InterPro" id="IPR003591">
    <property type="entry name" value="Leu-rich_rpt_typical-subtyp"/>
</dbReference>
<name>A0A8J5XL03_DIALT</name>
<evidence type="ECO:0000256" key="2">
    <source>
        <dbReference type="ARBA" id="ARBA00022737"/>
    </source>
</evidence>
<organism evidence="6 7">
    <name type="scientific">Diacronema lutheri</name>
    <name type="common">Unicellular marine alga</name>
    <name type="synonym">Monochrysis lutheri</name>
    <dbReference type="NCBI Taxonomy" id="2081491"/>
    <lineage>
        <taxon>Eukaryota</taxon>
        <taxon>Haptista</taxon>
        <taxon>Haptophyta</taxon>
        <taxon>Pavlovophyceae</taxon>
        <taxon>Pavlovales</taxon>
        <taxon>Pavlovaceae</taxon>
        <taxon>Diacronema</taxon>
    </lineage>
</organism>
<keyword evidence="3" id="KW-0547">Nucleotide-binding</keyword>
<dbReference type="SUPFAM" id="SSF52058">
    <property type="entry name" value="L domain-like"/>
    <property type="match status" value="1"/>
</dbReference>
<dbReference type="InterPro" id="IPR011009">
    <property type="entry name" value="Kinase-like_dom_sf"/>
</dbReference>
<evidence type="ECO:0000313" key="7">
    <source>
        <dbReference type="Proteomes" id="UP000751190"/>
    </source>
</evidence>
<dbReference type="InterPro" id="IPR000719">
    <property type="entry name" value="Prot_kinase_dom"/>
</dbReference>
<dbReference type="Gene3D" id="3.80.10.10">
    <property type="entry name" value="Ribonuclease Inhibitor"/>
    <property type="match status" value="1"/>
</dbReference>
<sequence length="554" mass="58101">MRSRSPFAAAGELPVWMPPSPRPRRAPPARAARACALLLLVALGARAAVAWRARASATRRCDVAGADRAAVELRLGGCGLSELPALIGSFTRLQLLDLSANALRALPELPPTLRVLFLSHNAFDALPPQLGRLPELRMLALRANRLTGALPSGLLPAQLKWLILTDNRIGELPADLGAPAPSRDAPAARCELVKLMLANNALRSLPASLARCSQLELVRLANNQLDELPPWLARLPRLAWLALAANPAVSPARPRAGTRTLELAELGVERGVAPLGSGTSGVVYRGALRDLGAPRADGEHGGPSTPTNARAATRVAVKLFKSERTSDGLTADEARASAAAGAHAGVVRALALVRAPDGGAPANGAADAPLAGGTAPPAGIVLEWLDGFRALGEPPDFATISRDTLTSASPRLRLAQTLRALCDVCGALAHLHSPSVRLAHGDVYAHNVLVHPQSGRAKLGDFGAAYSYGELHGVELASVERIEVRAFGILIAELAARIRADEGADARARLAAAQTRLRKLATQASSERPEERPLFSQVCETLEQTSLSALAYGE</sequence>
<dbReference type="SUPFAM" id="SSF56112">
    <property type="entry name" value="Protein kinase-like (PK-like)"/>
    <property type="match status" value="1"/>
</dbReference>
<keyword evidence="4" id="KW-0067">ATP-binding</keyword>
<dbReference type="SMART" id="SM00369">
    <property type="entry name" value="LRR_TYP"/>
    <property type="match status" value="5"/>
</dbReference>
<proteinExistence type="predicted"/>
<protein>
    <recommendedName>
        <fullName evidence="5">Protein kinase domain-containing protein</fullName>
    </recommendedName>
</protein>
<dbReference type="Pfam" id="PF13855">
    <property type="entry name" value="LRR_8"/>
    <property type="match status" value="1"/>
</dbReference>
<keyword evidence="1" id="KW-0433">Leucine-rich repeat</keyword>
<keyword evidence="2" id="KW-0677">Repeat</keyword>
<dbReference type="EMBL" id="JAGTXO010000011">
    <property type="protein sequence ID" value="KAG8464969.1"/>
    <property type="molecule type" value="Genomic_DNA"/>
</dbReference>
<dbReference type="PANTHER" id="PTHR48056">
    <property type="entry name" value="LRR RECEPTOR-LIKE SERINE/THREONINE-PROTEIN KINASE-RELATED"/>
    <property type="match status" value="1"/>
</dbReference>
<dbReference type="GO" id="GO:0004672">
    <property type="term" value="F:protein kinase activity"/>
    <property type="evidence" value="ECO:0007669"/>
    <property type="project" value="InterPro"/>
</dbReference>
<evidence type="ECO:0000313" key="6">
    <source>
        <dbReference type="EMBL" id="KAG8464969.1"/>
    </source>
</evidence>
<accession>A0A8J5XL03</accession>
<evidence type="ECO:0000256" key="4">
    <source>
        <dbReference type="ARBA" id="ARBA00022840"/>
    </source>
</evidence>
<dbReference type="PANTHER" id="PTHR48056:SF81">
    <property type="entry name" value="RECEPTOR PROTEIN-TYROSINE KINASE CEPR1"/>
    <property type="match status" value="1"/>
</dbReference>
<dbReference type="SMART" id="SM00364">
    <property type="entry name" value="LRR_BAC"/>
    <property type="match status" value="3"/>
</dbReference>
<dbReference type="InterPro" id="IPR050647">
    <property type="entry name" value="Plant_LRR-RLKs"/>
</dbReference>
<gene>
    <name evidence="6" type="ORF">KFE25_012332</name>
</gene>
<dbReference type="OMA" id="MVGFKAN"/>
<dbReference type="InterPro" id="IPR032675">
    <property type="entry name" value="LRR_dom_sf"/>
</dbReference>
<dbReference type="Gene3D" id="1.10.510.10">
    <property type="entry name" value="Transferase(Phosphotransferase) domain 1"/>
    <property type="match status" value="1"/>
</dbReference>
<reference evidence="6" key="1">
    <citation type="submission" date="2021-05" db="EMBL/GenBank/DDBJ databases">
        <title>The genome of the haptophyte Pavlova lutheri (Diacronema luteri, Pavlovales) - a model for lipid biosynthesis in eukaryotic algae.</title>
        <authorList>
            <person name="Hulatt C.J."/>
            <person name="Posewitz M.C."/>
        </authorList>
    </citation>
    <scope>NUCLEOTIDE SEQUENCE</scope>
    <source>
        <strain evidence="6">NIVA-4/92</strain>
    </source>
</reference>
<dbReference type="InterPro" id="IPR001245">
    <property type="entry name" value="Ser-Thr/Tyr_kinase_cat_dom"/>
</dbReference>
<dbReference type="Pfam" id="PF07714">
    <property type="entry name" value="PK_Tyr_Ser-Thr"/>
    <property type="match status" value="1"/>
</dbReference>
<keyword evidence="7" id="KW-1185">Reference proteome</keyword>
<dbReference type="InterPro" id="IPR001611">
    <property type="entry name" value="Leu-rich_rpt"/>
</dbReference>
<dbReference type="Proteomes" id="UP000751190">
    <property type="component" value="Unassembled WGS sequence"/>
</dbReference>
<comment type="caution">
    <text evidence="6">The sequence shown here is derived from an EMBL/GenBank/DDBJ whole genome shotgun (WGS) entry which is preliminary data.</text>
</comment>
<evidence type="ECO:0000256" key="3">
    <source>
        <dbReference type="ARBA" id="ARBA00022741"/>
    </source>
</evidence>
<evidence type="ECO:0000256" key="1">
    <source>
        <dbReference type="ARBA" id="ARBA00022614"/>
    </source>
</evidence>
<dbReference type="GO" id="GO:0005524">
    <property type="term" value="F:ATP binding"/>
    <property type="evidence" value="ECO:0007669"/>
    <property type="project" value="UniProtKB-KW"/>
</dbReference>
<dbReference type="PROSITE" id="PS50011">
    <property type="entry name" value="PROTEIN_KINASE_DOM"/>
    <property type="match status" value="1"/>
</dbReference>
<dbReference type="OrthoDB" id="1668230at2759"/>
<dbReference type="AlphaFoldDB" id="A0A8J5XL03"/>